<feature type="transmembrane region" description="Helical" evidence="8">
    <location>
        <begin position="334"/>
        <end position="355"/>
    </location>
</feature>
<dbReference type="InterPro" id="IPR007241">
    <property type="entry name" value="Autophagy-rel_prot_9"/>
</dbReference>
<evidence type="ECO:0000256" key="8">
    <source>
        <dbReference type="SAM" id="Phobius"/>
    </source>
</evidence>
<keyword evidence="7 8" id="KW-0472">Membrane</keyword>
<gene>
    <name evidence="9" type="ORF">1_5</name>
</gene>
<dbReference type="Pfam" id="PF04109">
    <property type="entry name" value="ATG9"/>
    <property type="match status" value="1"/>
</dbReference>
<evidence type="ECO:0000256" key="2">
    <source>
        <dbReference type="ARBA" id="ARBA00022448"/>
    </source>
</evidence>
<protein>
    <submittedName>
        <fullName evidence="9">Autophagy protein Apg9</fullName>
    </submittedName>
</protein>
<proteinExistence type="predicted"/>
<evidence type="ECO:0000313" key="9">
    <source>
        <dbReference type="EMBL" id="QDY51620.1"/>
    </source>
</evidence>
<sequence>MFINNSNMNTSLNERLLKSEINEDLDNTIDESEIVHTPCNKTLIQIYNYFFYKGYYNIVYLQIFSLFNSLFMILFLNFLFNCVDYNGLSKLRVNEDNVGNYINFDNFYKTNFIYIFTTIIIFMYIVVRVIGIVNDIKDYYKIKKLYEKKLNIDNRKIDTITWDEIVRQIEIIYGNEYNIYNTNMKIMKKDNIITSILSTNINKFLYSRLIEWNIIYCIFDVIIDKNNKINDNLHNNKDKLVKKIKKNLYTVALLTYLFMPLLIIYLFFYSLLKYGEKFYNNPSKIVSKQWSLKAKWKIRYYNELKHDLKERLNYSSQYASAYSNLFNYNIVETIMKFVIFIMSSFFIVLLLLSFYNEHLLLNLNISKNKPILWYLGILGSIIAIGKNIIKDKNWDKINCIEKLTSSIRYLPKDFKDEYNSIEMKKKITSIFEYQIYTFFKEYFSVLIIPYSLLVLSNYVENILDVILNNLEYDNTLGYIDKNSNFRSLNEKSNDKKVISFSEFRIKYPDWGTNIELYQLGDNSKLINREVNINLKMHTTYDSNISII</sequence>
<feature type="transmembrane region" description="Helical" evidence="8">
    <location>
        <begin position="112"/>
        <end position="133"/>
    </location>
</feature>
<organism evidence="9">
    <name type="scientific">Mimiviridae sp. ChoanoV1</name>
    <dbReference type="NCBI Taxonomy" id="2596887"/>
    <lineage>
        <taxon>Viruses</taxon>
        <taxon>Varidnaviria</taxon>
        <taxon>Bamfordvirae</taxon>
        <taxon>Nucleocytoviricota</taxon>
        <taxon>Megaviricetes</taxon>
        <taxon>Imitervirales</taxon>
        <taxon>Schizomimiviridae</taxon>
    </lineage>
</organism>
<keyword evidence="6" id="KW-0445">Lipid transport</keyword>
<feature type="transmembrane region" description="Helical" evidence="8">
    <location>
        <begin position="58"/>
        <end position="80"/>
    </location>
</feature>
<evidence type="ECO:0000256" key="5">
    <source>
        <dbReference type="ARBA" id="ARBA00023006"/>
    </source>
</evidence>
<feature type="transmembrane region" description="Helical" evidence="8">
    <location>
        <begin position="371"/>
        <end position="389"/>
    </location>
</feature>
<keyword evidence="4 8" id="KW-1133">Transmembrane helix</keyword>
<evidence type="ECO:0000256" key="3">
    <source>
        <dbReference type="ARBA" id="ARBA00022692"/>
    </source>
</evidence>
<evidence type="ECO:0000256" key="6">
    <source>
        <dbReference type="ARBA" id="ARBA00023055"/>
    </source>
</evidence>
<evidence type="ECO:0000256" key="4">
    <source>
        <dbReference type="ARBA" id="ARBA00022989"/>
    </source>
</evidence>
<dbReference type="GO" id="GO:0006869">
    <property type="term" value="P:lipid transport"/>
    <property type="evidence" value="ECO:0007669"/>
    <property type="project" value="UniProtKB-KW"/>
</dbReference>
<dbReference type="PANTHER" id="PTHR13038:SF10">
    <property type="entry name" value="AUTOPHAGY-RELATED PROTEIN 9"/>
    <property type="match status" value="1"/>
</dbReference>
<feature type="transmembrane region" description="Helical" evidence="8">
    <location>
        <begin position="248"/>
        <end position="272"/>
    </location>
</feature>
<evidence type="ECO:0000256" key="7">
    <source>
        <dbReference type="ARBA" id="ARBA00023136"/>
    </source>
</evidence>
<accession>A0A5B8HWT7</accession>
<keyword evidence="5" id="KW-0072">Autophagy</keyword>
<evidence type="ECO:0000256" key="1">
    <source>
        <dbReference type="ARBA" id="ARBA00004127"/>
    </source>
</evidence>
<keyword evidence="2" id="KW-0813">Transport</keyword>
<keyword evidence="3 8" id="KW-0812">Transmembrane</keyword>
<comment type="subcellular location">
    <subcellularLocation>
        <location evidence="1">Endomembrane system</location>
        <topology evidence="1">Multi-pass membrane protein</topology>
    </subcellularLocation>
</comment>
<reference evidence="9" key="1">
    <citation type="submission" date="2018-11" db="EMBL/GenBank/DDBJ databases">
        <title>A distinct lineage of giant viruses engineers rhodopsin photosystems in predatory marine eukaryotes.</title>
        <authorList>
            <person name="Needham D.M."/>
            <person name="Yoshizawa S."/>
            <person name="Hosaka T."/>
            <person name="Poirier C."/>
            <person name="Choi C.-J."/>
            <person name="Hehenberger E."/>
            <person name="Irwin N.A.T."/>
            <person name="Wilken S."/>
            <person name="Yung C.-M."/>
            <person name="Bachy C."/>
            <person name="Kurihara R."/>
            <person name="Nakajima Y."/>
            <person name="Kojima K."/>
            <person name="Kimura-Someya T."/>
            <person name="Leonard G."/>
            <person name="Malmstrom R.R."/>
            <person name="Mende D."/>
            <person name="Olson D.K."/>
            <person name="Sudo Y."/>
            <person name="Sudek S."/>
            <person name="Richards T.A."/>
            <person name="DeLong E.F."/>
            <person name="Keeling P.J."/>
            <person name="Santoro A.E."/>
            <person name="Shirouzu M."/>
            <person name="Iwasaki W."/>
            <person name="Worden A.Z."/>
        </authorList>
    </citation>
    <scope>NUCLEOTIDE SEQUENCE</scope>
</reference>
<name>A0A5B8HWT7_9VIRU</name>
<dbReference type="PANTHER" id="PTHR13038">
    <property type="entry name" value="APG9 AUTOPHAGY 9"/>
    <property type="match status" value="1"/>
</dbReference>
<dbReference type="EMBL" id="MK250085">
    <property type="protein sequence ID" value="QDY51620.1"/>
    <property type="molecule type" value="Genomic_DNA"/>
</dbReference>